<organism evidence="1 2">
    <name type="scientific">Coptis chinensis</name>
    <dbReference type="NCBI Taxonomy" id="261450"/>
    <lineage>
        <taxon>Eukaryota</taxon>
        <taxon>Viridiplantae</taxon>
        <taxon>Streptophyta</taxon>
        <taxon>Embryophyta</taxon>
        <taxon>Tracheophyta</taxon>
        <taxon>Spermatophyta</taxon>
        <taxon>Magnoliopsida</taxon>
        <taxon>Ranunculales</taxon>
        <taxon>Ranunculaceae</taxon>
        <taxon>Coptidoideae</taxon>
        <taxon>Coptis</taxon>
    </lineage>
</organism>
<protein>
    <submittedName>
        <fullName evidence="1">Uncharacterized protein</fullName>
    </submittedName>
</protein>
<dbReference type="EMBL" id="JADFTS010000007">
    <property type="protein sequence ID" value="KAF9597845.1"/>
    <property type="molecule type" value="Genomic_DNA"/>
</dbReference>
<dbReference type="GO" id="GO:0007623">
    <property type="term" value="P:circadian rhythm"/>
    <property type="evidence" value="ECO:0007669"/>
    <property type="project" value="InterPro"/>
</dbReference>
<reference evidence="1 2" key="1">
    <citation type="submission" date="2020-10" db="EMBL/GenBank/DDBJ databases">
        <title>The Coptis chinensis genome and diversification of protoberbering-type alkaloids.</title>
        <authorList>
            <person name="Wang B."/>
            <person name="Shu S."/>
            <person name="Song C."/>
            <person name="Liu Y."/>
        </authorList>
    </citation>
    <scope>NUCLEOTIDE SEQUENCE [LARGE SCALE GENOMIC DNA]</scope>
    <source>
        <strain evidence="1">HL-2020</strain>
        <tissue evidence="1">Leaf</tissue>
    </source>
</reference>
<dbReference type="PANTHER" id="PTHR33334">
    <property type="entry name" value="PROTEIN LNK1"/>
    <property type="match status" value="1"/>
</dbReference>
<proteinExistence type="predicted"/>
<keyword evidence="2" id="KW-1185">Reference proteome</keyword>
<dbReference type="AlphaFoldDB" id="A0A835HCE3"/>
<dbReference type="InterPro" id="IPR039928">
    <property type="entry name" value="LNK"/>
</dbReference>
<name>A0A835HCE3_9MAGN</name>
<dbReference type="PANTHER" id="PTHR33334:SF10">
    <property type="entry name" value="PROTEIN LNK4"/>
    <property type="match status" value="1"/>
</dbReference>
<evidence type="ECO:0000313" key="2">
    <source>
        <dbReference type="Proteomes" id="UP000631114"/>
    </source>
</evidence>
<sequence>MDCYRGRDNGYRIVPTGREPTCGFTSLDYMLQQSASMSENNKSLNNYFVGVSKSSIDLSSNMQGLIHENEGLSYPLNEECAYGLSTFHEVPLVNCSGGVLQALPPKRTGLLGDVLEQLKGLDAKARVDDISLTSRHWYNPSPNENSYHSMSTHLESGMLHNDHLTKTSTILQSIPVQQPSNMANLNYPGQICDIPRSLICGPVQDTPLPFMMLDSKPKKCSLATTAPGLRVMIQNGLDTSCVRVGHMDEERSFKAKVLQDLVHVIGQMTPNTRICFRDALYRLANSSKQEAFLSYEEGGELSMDELSSSFNQCETSKSGESNFIGPETNIIDRTMANLMFNQISCNQPYPMSVSSINQRMVALSLPGSYNNSLEESKINYYPPISPHDAEVPIFG</sequence>
<dbReference type="GO" id="GO:0006355">
    <property type="term" value="P:regulation of DNA-templated transcription"/>
    <property type="evidence" value="ECO:0007669"/>
    <property type="project" value="InterPro"/>
</dbReference>
<dbReference type="OrthoDB" id="1939712at2759"/>
<dbReference type="Proteomes" id="UP000631114">
    <property type="component" value="Unassembled WGS sequence"/>
</dbReference>
<evidence type="ECO:0000313" key="1">
    <source>
        <dbReference type="EMBL" id="KAF9597845.1"/>
    </source>
</evidence>
<accession>A0A835HCE3</accession>
<comment type="caution">
    <text evidence="1">The sequence shown here is derived from an EMBL/GenBank/DDBJ whole genome shotgun (WGS) entry which is preliminary data.</text>
</comment>
<gene>
    <name evidence="1" type="ORF">IFM89_021930</name>
</gene>